<dbReference type="Proteomes" id="UP000249239">
    <property type="component" value="Unassembled WGS sequence"/>
</dbReference>
<feature type="domain" description="Response regulatory" evidence="5">
    <location>
        <begin position="5"/>
        <end position="121"/>
    </location>
</feature>
<keyword evidence="1 3" id="KW-0597">Phosphoprotein</keyword>
<evidence type="ECO:0000256" key="3">
    <source>
        <dbReference type="PROSITE-ProRule" id="PRU00169"/>
    </source>
</evidence>
<dbReference type="GO" id="GO:0003677">
    <property type="term" value="F:DNA binding"/>
    <property type="evidence" value="ECO:0007669"/>
    <property type="project" value="UniProtKB-KW"/>
</dbReference>
<dbReference type="EMBL" id="QKZK01000003">
    <property type="protein sequence ID" value="PZX20086.1"/>
    <property type="molecule type" value="Genomic_DNA"/>
</dbReference>
<name>A0A2W7P3V0_9BACT</name>
<dbReference type="InterPro" id="IPR016032">
    <property type="entry name" value="Sig_transdc_resp-reg_C-effctor"/>
</dbReference>
<keyword evidence="7" id="KW-1185">Reference proteome</keyword>
<evidence type="ECO:0000313" key="6">
    <source>
        <dbReference type="EMBL" id="PZX20086.1"/>
    </source>
</evidence>
<dbReference type="Pfam" id="PF00072">
    <property type="entry name" value="Response_reg"/>
    <property type="match status" value="1"/>
</dbReference>
<dbReference type="GO" id="GO:0006355">
    <property type="term" value="P:regulation of DNA-templated transcription"/>
    <property type="evidence" value="ECO:0007669"/>
    <property type="project" value="InterPro"/>
</dbReference>
<dbReference type="GO" id="GO:0000160">
    <property type="term" value="P:phosphorelay signal transduction system"/>
    <property type="evidence" value="ECO:0007669"/>
    <property type="project" value="InterPro"/>
</dbReference>
<dbReference type="PROSITE" id="PS50110">
    <property type="entry name" value="RESPONSE_REGULATORY"/>
    <property type="match status" value="1"/>
</dbReference>
<dbReference type="InterPro" id="IPR039420">
    <property type="entry name" value="WalR-like"/>
</dbReference>
<evidence type="ECO:0000259" key="4">
    <source>
        <dbReference type="PROSITE" id="PS50043"/>
    </source>
</evidence>
<dbReference type="PROSITE" id="PS50043">
    <property type="entry name" value="HTH_LUXR_2"/>
    <property type="match status" value="1"/>
</dbReference>
<dbReference type="InterPro" id="IPR011006">
    <property type="entry name" value="CheY-like_superfamily"/>
</dbReference>
<dbReference type="SUPFAM" id="SSF52172">
    <property type="entry name" value="CheY-like"/>
    <property type="match status" value="1"/>
</dbReference>
<evidence type="ECO:0000259" key="5">
    <source>
        <dbReference type="PROSITE" id="PS50110"/>
    </source>
</evidence>
<dbReference type="PANTHER" id="PTHR43214">
    <property type="entry name" value="TWO-COMPONENT RESPONSE REGULATOR"/>
    <property type="match status" value="1"/>
</dbReference>
<dbReference type="SMART" id="SM00421">
    <property type="entry name" value="HTH_LUXR"/>
    <property type="match status" value="1"/>
</dbReference>
<feature type="domain" description="HTH luxR-type" evidence="4">
    <location>
        <begin position="140"/>
        <end position="205"/>
    </location>
</feature>
<dbReference type="CDD" id="cd06170">
    <property type="entry name" value="LuxR_C_like"/>
    <property type="match status" value="1"/>
</dbReference>
<proteinExistence type="predicted"/>
<dbReference type="RefSeq" id="WP_111444264.1">
    <property type="nucleotide sequence ID" value="NZ_QKZK01000003.1"/>
</dbReference>
<comment type="caution">
    <text evidence="6">The sequence shown here is derived from an EMBL/GenBank/DDBJ whole genome shotgun (WGS) entry which is preliminary data.</text>
</comment>
<dbReference type="InterPro" id="IPR058245">
    <property type="entry name" value="NreC/VraR/RcsB-like_REC"/>
</dbReference>
<dbReference type="Gene3D" id="3.40.50.2300">
    <property type="match status" value="1"/>
</dbReference>
<evidence type="ECO:0000256" key="2">
    <source>
        <dbReference type="ARBA" id="ARBA00023125"/>
    </source>
</evidence>
<dbReference type="PRINTS" id="PR00038">
    <property type="entry name" value="HTHLUXR"/>
</dbReference>
<dbReference type="InterPro" id="IPR001789">
    <property type="entry name" value="Sig_transdc_resp-reg_receiver"/>
</dbReference>
<protein>
    <submittedName>
        <fullName evidence="6">LuxR family two component transcriptional regulator</fullName>
    </submittedName>
</protein>
<dbReference type="CDD" id="cd17535">
    <property type="entry name" value="REC_NarL-like"/>
    <property type="match status" value="1"/>
</dbReference>
<evidence type="ECO:0000313" key="7">
    <source>
        <dbReference type="Proteomes" id="UP000249239"/>
    </source>
</evidence>
<keyword evidence="2" id="KW-0238">DNA-binding</keyword>
<dbReference type="SUPFAM" id="SSF46894">
    <property type="entry name" value="C-terminal effector domain of the bipartite response regulators"/>
    <property type="match status" value="1"/>
</dbReference>
<gene>
    <name evidence="6" type="ORF">LX69_00538</name>
</gene>
<dbReference type="OrthoDB" id="9797341at2"/>
<dbReference type="Pfam" id="PF00196">
    <property type="entry name" value="GerE"/>
    <property type="match status" value="1"/>
</dbReference>
<accession>A0A2W7P3V0</accession>
<reference evidence="6 7" key="1">
    <citation type="submission" date="2018-06" db="EMBL/GenBank/DDBJ databases">
        <title>Genomic Encyclopedia of Archaeal and Bacterial Type Strains, Phase II (KMG-II): from individual species to whole genera.</title>
        <authorList>
            <person name="Goeker M."/>
        </authorList>
    </citation>
    <scope>NUCLEOTIDE SEQUENCE [LARGE SCALE GENOMIC DNA]</scope>
    <source>
        <strain evidence="6 7">DSM 6779</strain>
    </source>
</reference>
<dbReference type="AlphaFoldDB" id="A0A2W7P3V0"/>
<dbReference type="InterPro" id="IPR000792">
    <property type="entry name" value="Tscrpt_reg_LuxR_C"/>
</dbReference>
<evidence type="ECO:0000256" key="1">
    <source>
        <dbReference type="ARBA" id="ARBA00022553"/>
    </source>
</evidence>
<dbReference type="PANTHER" id="PTHR43214:SF43">
    <property type="entry name" value="TWO-COMPONENT RESPONSE REGULATOR"/>
    <property type="match status" value="1"/>
</dbReference>
<organism evidence="6 7">
    <name type="scientific">Breznakibacter xylanolyticus</name>
    <dbReference type="NCBI Taxonomy" id="990"/>
    <lineage>
        <taxon>Bacteria</taxon>
        <taxon>Pseudomonadati</taxon>
        <taxon>Bacteroidota</taxon>
        <taxon>Bacteroidia</taxon>
        <taxon>Marinilabiliales</taxon>
        <taxon>Marinilabiliaceae</taxon>
        <taxon>Breznakibacter</taxon>
    </lineage>
</organism>
<sequence>MTKTKVAIVDDHAILRQGLKVLLGEMQQMDIVIEAANGQEFIDHLQHITPDLAIVDINMPVMKGDEAIRRAKLMCPHLKVVVLSMNREEQFFKTMNELGVDGYIIKEADYDELERAITTVMKGGKYFSQELLLSMVNNRQPTTLVILTEREKEILRYLCLGLSTAEIADKLLIGVRTVEKHRSEMLLRTGSPNAISLVVFAIKNGLVEI</sequence>
<dbReference type="SMART" id="SM00448">
    <property type="entry name" value="REC"/>
    <property type="match status" value="1"/>
</dbReference>
<feature type="modified residue" description="4-aspartylphosphate" evidence="3">
    <location>
        <position position="56"/>
    </location>
</feature>